<dbReference type="Gene3D" id="3.40.50.12780">
    <property type="entry name" value="N-terminal domain of ligase-like"/>
    <property type="match status" value="1"/>
</dbReference>
<proteinExistence type="inferred from homology"/>
<accession>A0ABW2LQU8</accession>
<reference evidence="5" key="1">
    <citation type="journal article" date="2019" name="Int. J. Syst. Evol. Microbiol.">
        <title>The Global Catalogue of Microorganisms (GCM) 10K type strain sequencing project: providing services to taxonomists for standard genome sequencing and annotation.</title>
        <authorList>
            <consortium name="The Broad Institute Genomics Platform"/>
            <consortium name="The Broad Institute Genome Sequencing Center for Infectious Disease"/>
            <person name="Wu L."/>
            <person name="Ma J."/>
        </authorList>
    </citation>
    <scope>NUCLEOTIDE SEQUENCE [LARGE SCALE GENOMIC DNA]</scope>
    <source>
        <strain evidence="5">WLHS5</strain>
    </source>
</reference>
<dbReference type="SUPFAM" id="SSF56801">
    <property type="entry name" value="Acetyl-CoA synthetase-like"/>
    <property type="match status" value="1"/>
</dbReference>
<evidence type="ECO:0000259" key="3">
    <source>
        <dbReference type="Pfam" id="PF00501"/>
    </source>
</evidence>
<feature type="domain" description="AMP-dependent synthetase/ligase" evidence="3">
    <location>
        <begin position="43"/>
        <end position="389"/>
    </location>
</feature>
<dbReference type="InterPro" id="IPR042099">
    <property type="entry name" value="ANL_N_sf"/>
</dbReference>
<comment type="similarity">
    <text evidence="1">Belongs to the ATP-dependent AMP-binding enzyme family.</text>
</comment>
<evidence type="ECO:0000256" key="2">
    <source>
        <dbReference type="SAM" id="MobiDB-lite"/>
    </source>
</evidence>
<evidence type="ECO:0000313" key="4">
    <source>
        <dbReference type="EMBL" id="MFC7342951.1"/>
    </source>
</evidence>
<keyword evidence="5" id="KW-1185">Reference proteome</keyword>
<sequence length="528" mass="57628">MRPHDMGVLFDEAAERGHPTTARPDRPFDIAPDRAGPHDVPALAELVRAAAGWWAAAGARRGDRVAVLKDNHWDIDLLACAAIRIGAIPAKLSAHLPAGSAAALLARLEPEVLLTTAGVLHRARAEGVDLASLARTAITIDGPAPGAVDLDELRGHRTPGHRRRRDDDPLLITHSSGTTGEPKLVVHSTRTIIGALARFEALPVPIVGIRRDDVLATASAYAHGRTFCWTAVALSAAPEEIVLLTEPDPDRADPLLRAHRPTVVEGLPAAFVRLAPLTERLANPFRRTRLFISTYDAVHPPTVRAYLAASRRRFPLWLDGWGQTETGPLTFRLHHRRSAARGRSGAHRVGRAIPVKTRLRAVDPDALRPVRRGRPGLVLARTRALCLDYLGESERFASKRHGVWWNTGDIGIRRWDGSVELVDREVDRAPAGSCVATEDVLEERLPQALECVLLARAERPPLPVVITPDGALPELAWRRASRDLPAMSDPVVLRWDEVPRTGTGKVRRLELLDGLTGETDTCGSGRWT</sequence>
<dbReference type="EMBL" id="JBHTCJ010000007">
    <property type="protein sequence ID" value="MFC7342951.1"/>
    <property type="molecule type" value="Genomic_DNA"/>
</dbReference>
<dbReference type="Pfam" id="PF00501">
    <property type="entry name" value="AMP-binding"/>
    <property type="match status" value="1"/>
</dbReference>
<gene>
    <name evidence="4" type="ORF">ACFQRI_16220</name>
</gene>
<dbReference type="PANTHER" id="PTHR43201">
    <property type="entry name" value="ACYL-COA SYNTHETASE"/>
    <property type="match status" value="1"/>
</dbReference>
<dbReference type="RefSeq" id="WP_380669335.1">
    <property type="nucleotide sequence ID" value="NZ_JBHTCJ010000007.1"/>
</dbReference>
<name>A0ABW2LQU8_9PSEU</name>
<dbReference type="InterPro" id="IPR000873">
    <property type="entry name" value="AMP-dep_synth/lig_dom"/>
</dbReference>
<dbReference type="PANTHER" id="PTHR43201:SF8">
    <property type="entry name" value="ACYL-COA SYNTHETASE FAMILY MEMBER 3"/>
    <property type="match status" value="1"/>
</dbReference>
<dbReference type="InterPro" id="IPR020845">
    <property type="entry name" value="AMP-binding_CS"/>
</dbReference>
<organism evidence="4 5">
    <name type="scientific">Saccharopolyspora griseoalba</name>
    <dbReference type="NCBI Taxonomy" id="1431848"/>
    <lineage>
        <taxon>Bacteria</taxon>
        <taxon>Bacillati</taxon>
        <taxon>Actinomycetota</taxon>
        <taxon>Actinomycetes</taxon>
        <taxon>Pseudonocardiales</taxon>
        <taxon>Pseudonocardiaceae</taxon>
        <taxon>Saccharopolyspora</taxon>
    </lineage>
</organism>
<dbReference type="PROSITE" id="PS00455">
    <property type="entry name" value="AMP_BINDING"/>
    <property type="match status" value="1"/>
</dbReference>
<protein>
    <submittedName>
        <fullName evidence="4">AMP-binding protein</fullName>
    </submittedName>
</protein>
<evidence type="ECO:0000256" key="1">
    <source>
        <dbReference type="ARBA" id="ARBA00006432"/>
    </source>
</evidence>
<feature type="region of interest" description="Disordered" evidence="2">
    <location>
        <begin position="154"/>
        <end position="176"/>
    </location>
</feature>
<comment type="caution">
    <text evidence="4">The sequence shown here is derived from an EMBL/GenBank/DDBJ whole genome shotgun (WGS) entry which is preliminary data.</text>
</comment>
<evidence type="ECO:0000313" key="5">
    <source>
        <dbReference type="Proteomes" id="UP001596504"/>
    </source>
</evidence>
<dbReference type="Proteomes" id="UP001596504">
    <property type="component" value="Unassembled WGS sequence"/>
</dbReference>